<gene>
    <name evidence="2" type="ORF">Ptr86124_007344</name>
</gene>
<sequence length="136" mass="15160">MVIQWNNAQITERLFIAMLASVDNKINISEVARLYGEDMTYNALENRLRAWKKEATAMKAAASGREIAVKSPSKSRAKKGEANPTKKGVQTSRVTKARSKTNTPTKVKAVPIIIVDDEDELEEYAEVGDDDEEDFV</sequence>
<protein>
    <submittedName>
        <fullName evidence="2">Uncharacterized protein</fullName>
    </submittedName>
</protein>
<feature type="region of interest" description="Disordered" evidence="1">
    <location>
        <begin position="60"/>
        <end position="103"/>
    </location>
</feature>
<organism evidence="2 3">
    <name type="scientific">Pyrenophora tritici-repentis</name>
    <dbReference type="NCBI Taxonomy" id="45151"/>
    <lineage>
        <taxon>Eukaryota</taxon>
        <taxon>Fungi</taxon>
        <taxon>Dikarya</taxon>
        <taxon>Ascomycota</taxon>
        <taxon>Pezizomycotina</taxon>
        <taxon>Dothideomycetes</taxon>
        <taxon>Pleosporomycetidae</taxon>
        <taxon>Pleosporales</taxon>
        <taxon>Pleosporineae</taxon>
        <taxon>Pleosporaceae</taxon>
        <taxon>Pyrenophora</taxon>
    </lineage>
</organism>
<feature type="compositionally biased region" description="Polar residues" evidence="1">
    <location>
        <begin position="88"/>
        <end position="103"/>
    </location>
</feature>
<evidence type="ECO:0000256" key="1">
    <source>
        <dbReference type="SAM" id="MobiDB-lite"/>
    </source>
</evidence>
<dbReference type="Proteomes" id="UP000249757">
    <property type="component" value="Unassembled WGS sequence"/>
</dbReference>
<proteinExistence type="predicted"/>
<evidence type="ECO:0000313" key="3">
    <source>
        <dbReference type="Proteomes" id="UP000249757"/>
    </source>
</evidence>
<dbReference type="EMBL" id="NRDI02000009">
    <property type="protein sequence ID" value="KAI1513442.1"/>
    <property type="molecule type" value="Genomic_DNA"/>
</dbReference>
<reference evidence="3" key="1">
    <citation type="journal article" date="2022" name="Microb. Genom.">
        <title>A global pangenome for the wheat fungal pathogen Pyrenophora tritici-repentis and prediction of effector protein structural homology.</title>
        <authorList>
            <person name="Moolhuijzen P.M."/>
            <person name="See P.T."/>
            <person name="Shi G."/>
            <person name="Powell H.R."/>
            <person name="Cockram J."/>
            <person name="Jorgensen L.N."/>
            <person name="Benslimane H."/>
            <person name="Strelkov S.E."/>
            <person name="Turner J."/>
            <person name="Liu Z."/>
            <person name="Moffat C.S."/>
        </authorList>
    </citation>
    <scope>NUCLEOTIDE SEQUENCE [LARGE SCALE GENOMIC DNA]</scope>
</reference>
<accession>A0A922NDX2</accession>
<evidence type="ECO:0000313" key="2">
    <source>
        <dbReference type="EMBL" id="KAI1513442.1"/>
    </source>
</evidence>
<keyword evidence="3" id="KW-1185">Reference proteome</keyword>
<name>A0A922NDX2_9PLEO</name>
<dbReference type="AlphaFoldDB" id="A0A922NDX2"/>
<comment type="caution">
    <text evidence="2">The sequence shown here is derived from an EMBL/GenBank/DDBJ whole genome shotgun (WGS) entry which is preliminary data.</text>
</comment>